<dbReference type="InterPro" id="IPR000531">
    <property type="entry name" value="Beta-barrel_TonB"/>
</dbReference>
<evidence type="ECO:0000256" key="13">
    <source>
        <dbReference type="RuleBase" id="RU003357"/>
    </source>
</evidence>
<keyword evidence="9 13" id="KW-0798">TonB box</keyword>
<dbReference type="EMBL" id="JACRUJ010000001">
    <property type="protein sequence ID" value="MBC5840457.1"/>
    <property type="molecule type" value="Genomic_DNA"/>
</dbReference>
<evidence type="ECO:0000256" key="7">
    <source>
        <dbReference type="ARBA" id="ARBA00023004"/>
    </source>
</evidence>
<dbReference type="Gene3D" id="2.40.170.20">
    <property type="entry name" value="TonB-dependent receptor, beta-barrel domain"/>
    <property type="match status" value="1"/>
</dbReference>
<keyword evidence="2 12" id="KW-0813">Transport</keyword>
<dbReference type="InterPro" id="IPR039426">
    <property type="entry name" value="TonB-dep_rcpt-like"/>
</dbReference>
<dbReference type="Proteomes" id="UP000629963">
    <property type="component" value="Unassembled WGS sequence"/>
</dbReference>
<evidence type="ECO:0000256" key="6">
    <source>
        <dbReference type="ARBA" id="ARBA00022729"/>
    </source>
</evidence>
<feature type="domain" description="TonB-dependent receptor-like beta-barrel" evidence="14">
    <location>
        <begin position="246"/>
        <end position="638"/>
    </location>
</feature>
<reference evidence="16 17" key="1">
    <citation type="submission" date="2020-08" db="EMBL/GenBank/DDBJ databases">
        <title>Description of novel Flavobacterium F-380 isolate.</title>
        <authorList>
            <person name="Saticioglu I.B."/>
            <person name="Duman M."/>
            <person name="Altun S."/>
        </authorList>
    </citation>
    <scope>NUCLEOTIDE SEQUENCE [LARGE SCALE GENOMIC DNA]</scope>
    <source>
        <strain evidence="16 17">F-380</strain>
    </source>
</reference>
<evidence type="ECO:0000256" key="10">
    <source>
        <dbReference type="ARBA" id="ARBA00023136"/>
    </source>
</evidence>
<dbReference type="PANTHER" id="PTHR32552">
    <property type="entry name" value="FERRICHROME IRON RECEPTOR-RELATED"/>
    <property type="match status" value="1"/>
</dbReference>
<keyword evidence="16" id="KW-0675">Receptor</keyword>
<protein>
    <submittedName>
        <fullName evidence="16">TonB-dependent receptor</fullName>
    </submittedName>
</protein>
<keyword evidence="11 12" id="KW-0998">Cell outer membrane</keyword>
<sequence length="680" mass="74535">MFAAFSALGQTKKDTTALSEIKITASPIATQLQVAASSVAIIEKSAIQKNDGAILTPILNKIAGVYMQQGALNTNRITIRGIGARTPFGTTRIKTYFDNIPLTNSEGESSIEDIDLETIGKIEISKGPNTTSFGAGLGGTIHLFTNSATEQETFAKSSTTFGSFGLVKQSFSGGYVLEKSNLYANYIHLQSDGFRQNSAYDRKSVHLQAKQKISATASLSFLGVYTKLKAFIPSSINETDFNNSPQKVAANWLAAEGFESYDKFLVGIGYEQQLGSKWLFKSSVFTNYKKAFEPRPFDILDDESASVGLRSTINYKSAILSVPFELSVGTEMAFDSYRFSLFRNLYLSQPNQGSVQGAEFSTKKQNSSYQNYFAQMDFSLSKKWHLETGLALNSTQYALEDLFGSTSAPKLAYSFGTLLSPRAGLSYSFTKKQTLFAAVSKGFSTPTVAETLTPTGAINTDLQPEIGWNYELGWKVRSLDNKLYTELSLFSTQITNLLVARRTAEDQYIGINAGASSHNGVELLLNYQLLKRASWELSTNLSAAVNHFRFKDFVDDTNDYSGNKLTGVPSAQWHLGVDLTTQSGFAFTASYLQVGKIPMNDQNSKFTESYSLVDLKTSYAFSILKTIRATLSAGANNLTNTRYASSILPNAVGFGTAQPRSYYPGNPRNYYGGFAVSYLF</sequence>
<dbReference type="Pfam" id="PF07715">
    <property type="entry name" value="Plug"/>
    <property type="match status" value="1"/>
</dbReference>
<comment type="subcellular location">
    <subcellularLocation>
        <location evidence="1 12">Cell outer membrane</location>
        <topology evidence="1 12">Multi-pass membrane protein</topology>
    </subcellularLocation>
</comment>
<feature type="domain" description="TonB-dependent receptor plug" evidence="15">
    <location>
        <begin position="35"/>
        <end position="139"/>
    </location>
</feature>
<gene>
    <name evidence="16" type="ORF">H8R23_03485</name>
</gene>
<dbReference type="InterPro" id="IPR012910">
    <property type="entry name" value="Plug_dom"/>
</dbReference>
<keyword evidence="4" id="KW-0410">Iron transport</keyword>
<evidence type="ECO:0000256" key="2">
    <source>
        <dbReference type="ARBA" id="ARBA00022448"/>
    </source>
</evidence>
<evidence type="ECO:0000256" key="11">
    <source>
        <dbReference type="ARBA" id="ARBA00023237"/>
    </source>
</evidence>
<accession>A0ABR7J5G9</accession>
<keyword evidence="10 12" id="KW-0472">Membrane</keyword>
<evidence type="ECO:0000256" key="8">
    <source>
        <dbReference type="ARBA" id="ARBA00023065"/>
    </source>
</evidence>
<dbReference type="Pfam" id="PF00593">
    <property type="entry name" value="TonB_dep_Rec_b-barrel"/>
    <property type="match status" value="1"/>
</dbReference>
<comment type="caution">
    <text evidence="16">The sequence shown here is derived from an EMBL/GenBank/DDBJ whole genome shotgun (WGS) entry which is preliminary data.</text>
</comment>
<evidence type="ECO:0000256" key="4">
    <source>
        <dbReference type="ARBA" id="ARBA00022496"/>
    </source>
</evidence>
<keyword evidence="17" id="KW-1185">Reference proteome</keyword>
<dbReference type="PROSITE" id="PS52016">
    <property type="entry name" value="TONB_DEPENDENT_REC_3"/>
    <property type="match status" value="1"/>
</dbReference>
<dbReference type="PANTHER" id="PTHR32552:SF68">
    <property type="entry name" value="FERRICHROME OUTER MEMBRANE TRANSPORTER_PHAGE RECEPTOR"/>
    <property type="match status" value="1"/>
</dbReference>
<comment type="similarity">
    <text evidence="12 13">Belongs to the TonB-dependent receptor family.</text>
</comment>
<dbReference type="SUPFAM" id="SSF56935">
    <property type="entry name" value="Porins"/>
    <property type="match status" value="1"/>
</dbReference>
<evidence type="ECO:0000313" key="17">
    <source>
        <dbReference type="Proteomes" id="UP000629963"/>
    </source>
</evidence>
<keyword evidence="3 12" id="KW-1134">Transmembrane beta strand</keyword>
<keyword evidence="6" id="KW-0732">Signal</keyword>
<evidence type="ECO:0000256" key="9">
    <source>
        <dbReference type="ARBA" id="ARBA00023077"/>
    </source>
</evidence>
<evidence type="ECO:0000313" key="16">
    <source>
        <dbReference type="EMBL" id="MBC5840457.1"/>
    </source>
</evidence>
<proteinExistence type="inferred from homology"/>
<evidence type="ECO:0000256" key="12">
    <source>
        <dbReference type="PROSITE-ProRule" id="PRU01360"/>
    </source>
</evidence>
<evidence type="ECO:0000256" key="1">
    <source>
        <dbReference type="ARBA" id="ARBA00004571"/>
    </source>
</evidence>
<evidence type="ECO:0000256" key="5">
    <source>
        <dbReference type="ARBA" id="ARBA00022692"/>
    </source>
</evidence>
<keyword evidence="5 12" id="KW-0812">Transmembrane</keyword>
<evidence type="ECO:0000259" key="15">
    <source>
        <dbReference type="Pfam" id="PF07715"/>
    </source>
</evidence>
<name>A0ABR7J5G9_9FLAO</name>
<keyword evidence="8" id="KW-0406">Ion transport</keyword>
<dbReference type="InterPro" id="IPR036942">
    <property type="entry name" value="Beta-barrel_TonB_sf"/>
</dbReference>
<dbReference type="Gene3D" id="2.170.130.10">
    <property type="entry name" value="TonB-dependent receptor, plug domain"/>
    <property type="match status" value="1"/>
</dbReference>
<keyword evidence="7" id="KW-0408">Iron</keyword>
<dbReference type="InterPro" id="IPR037066">
    <property type="entry name" value="Plug_dom_sf"/>
</dbReference>
<evidence type="ECO:0000259" key="14">
    <source>
        <dbReference type="Pfam" id="PF00593"/>
    </source>
</evidence>
<evidence type="ECO:0000256" key="3">
    <source>
        <dbReference type="ARBA" id="ARBA00022452"/>
    </source>
</evidence>
<organism evidence="16 17">
    <name type="scientific">Flavobacterium kayseriense</name>
    <dbReference type="NCBI Taxonomy" id="2764714"/>
    <lineage>
        <taxon>Bacteria</taxon>
        <taxon>Pseudomonadati</taxon>
        <taxon>Bacteroidota</taxon>
        <taxon>Flavobacteriia</taxon>
        <taxon>Flavobacteriales</taxon>
        <taxon>Flavobacteriaceae</taxon>
        <taxon>Flavobacterium</taxon>
    </lineage>
</organism>